<keyword evidence="2" id="KW-0479">Metal-binding</keyword>
<evidence type="ECO:0000313" key="4">
    <source>
        <dbReference type="Proteomes" id="UP001597493"/>
    </source>
</evidence>
<evidence type="ECO:0000256" key="2">
    <source>
        <dbReference type="ARBA" id="ARBA00022723"/>
    </source>
</evidence>
<name>A0ABW5QRC3_9BACL</name>
<keyword evidence="4" id="KW-1185">Reference proteome</keyword>
<gene>
    <name evidence="3" type="ORF">ACFSW5_01605</name>
</gene>
<reference evidence="4" key="1">
    <citation type="journal article" date="2019" name="Int. J. Syst. Evol. Microbiol.">
        <title>The Global Catalogue of Microorganisms (GCM) 10K type strain sequencing project: providing services to taxonomists for standard genome sequencing and annotation.</title>
        <authorList>
            <consortium name="The Broad Institute Genomics Platform"/>
            <consortium name="The Broad Institute Genome Sequencing Center for Infectious Disease"/>
            <person name="Wu L."/>
            <person name="Ma J."/>
        </authorList>
    </citation>
    <scope>NUCLEOTIDE SEQUENCE [LARGE SCALE GENOMIC DNA]</scope>
    <source>
        <strain evidence="4">TISTR 1827</strain>
    </source>
</reference>
<evidence type="ECO:0000313" key="3">
    <source>
        <dbReference type="EMBL" id="MFD2658956.1"/>
    </source>
</evidence>
<dbReference type="Gene3D" id="1.20.120.450">
    <property type="entry name" value="dinb family like domain"/>
    <property type="match status" value="1"/>
</dbReference>
<dbReference type="SUPFAM" id="SSF109854">
    <property type="entry name" value="DinB/YfiT-like putative metalloenzymes"/>
    <property type="match status" value="1"/>
</dbReference>
<dbReference type="EMBL" id="JBHUMY010000001">
    <property type="protein sequence ID" value="MFD2658956.1"/>
    <property type="molecule type" value="Genomic_DNA"/>
</dbReference>
<dbReference type="RefSeq" id="WP_379269003.1">
    <property type="nucleotide sequence ID" value="NZ_JBHUGT010000050.1"/>
</dbReference>
<dbReference type="InterPro" id="IPR007837">
    <property type="entry name" value="DinB"/>
</dbReference>
<dbReference type="InterPro" id="IPR034660">
    <property type="entry name" value="DinB/YfiT-like"/>
</dbReference>
<organism evidence="3 4">
    <name type="scientific">Paenibacillus thailandensis</name>
    <dbReference type="NCBI Taxonomy" id="393250"/>
    <lineage>
        <taxon>Bacteria</taxon>
        <taxon>Bacillati</taxon>
        <taxon>Bacillota</taxon>
        <taxon>Bacilli</taxon>
        <taxon>Bacillales</taxon>
        <taxon>Paenibacillaceae</taxon>
        <taxon>Paenibacillus</taxon>
    </lineage>
</organism>
<proteinExistence type="inferred from homology"/>
<dbReference type="Pfam" id="PF05163">
    <property type="entry name" value="DinB"/>
    <property type="match status" value="1"/>
</dbReference>
<sequence>MFKTIEEFAAEWSYETALTASLMAAMTDESLNERIGTENRTLGRLASHLVVSIHEMLTRTGLKFECPVDYEHIPVSASSITEAYKKVSEAMLEAVRAQWNDETLLEQHNMYGEEWSNAFTLRLLIQHEVHHRGQMTVLLRQAGLRIPGMYGPTMEEWSEWGMEVPVV</sequence>
<dbReference type="Proteomes" id="UP001597493">
    <property type="component" value="Unassembled WGS sequence"/>
</dbReference>
<comment type="caution">
    <text evidence="3">The sequence shown here is derived from an EMBL/GenBank/DDBJ whole genome shotgun (WGS) entry which is preliminary data.</text>
</comment>
<evidence type="ECO:0000256" key="1">
    <source>
        <dbReference type="ARBA" id="ARBA00008635"/>
    </source>
</evidence>
<protein>
    <submittedName>
        <fullName evidence="3">DinB family protein</fullName>
    </submittedName>
</protein>
<accession>A0ABW5QRC3</accession>
<comment type="similarity">
    <text evidence="1">Belongs to the DinB family.</text>
</comment>